<evidence type="ECO:0000256" key="1">
    <source>
        <dbReference type="SAM" id="SignalP"/>
    </source>
</evidence>
<dbReference type="RefSeq" id="WP_062188540.1">
    <property type="nucleotide sequence ID" value="NZ_LRRD01000087.1"/>
</dbReference>
<name>A0A149VVH4_9PROT</name>
<dbReference type="EMBL" id="LRRD01000087">
    <property type="protein sequence ID" value="KXW57233.1"/>
    <property type="molecule type" value="Genomic_DNA"/>
</dbReference>
<dbReference type="PATRIC" id="fig|1789004.3.peg.2362"/>
<dbReference type="NCBIfam" id="TIGR02595">
    <property type="entry name" value="PEP_CTERM"/>
    <property type="match status" value="1"/>
</dbReference>
<evidence type="ECO:0000313" key="2">
    <source>
        <dbReference type="EMBL" id="KXW57233.1"/>
    </source>
</evidence>
<evidence type="ECO:0000313" key="3">
    <source>
        <dbReference type="Proteomes" id="UP000075653"/>
    </source>
</evidence>
<keyword evidence="1" id="KW-0732">Signal</keyword>
<dbReference type="Proteomes" id="UP000075653">
    <property type="component" value="Unassembled WGS sequence"/>
</dbReference>
<proteinExistence type="predicted"/>
<feature type="chain" id="PRO_5007557579" description="PEP-CTERM protein-sorting domain-containing protein" evidence="1">
    <location>
        <begin position="28"/>
        <end position="305"/>
    </location>
</feature>
<dbReference type="AlphaFoldDB" id="A0A149VVH4"/>
<dbReference type="InterPro" id="IPR013424">
    <property type="entry name" value="Ice-binding_C"/>
</dbReference>
<dbReference type="STRING" id="1789004.FEMY_22480"/>
<keyword evidence="3" id="KW-1185">Reference proteome</keyword>
<reference evidence="2 3" key="1">
    <citation type="submission" date="2016-01" db="EMBL/GenBank/DDBJ databases">
        <title>Genome sequence of the acidophilic iron oxidising Ferrovum strain Z-31.</title>
        <authorList>
            <person name="Poehlein A."/>
            <person name="Ullrich S.R."/>
            <person name="Schloemann M."/>
            <person name="Muehling M."/>
            <person name="Daniel R."/>
        </authorList>
    </citation>
    <scope>NUCLEOTIDE SEQUENCE [LARGE SCALE GENOMIC DNA]</scope>
    <source>
        <strain evidence="2 3">Z-31</strain>
    </source>
</reference>
<gene>
    <name evidence="2" type="ORF">FEMY_22480</name>
</gene>
<accession>A0A149VVH4</accession>
<evidence type="ECO:0008006" key="4">
    <source>
        <dbReference type="Google" id="ProtNLM"/>
    </source>
</evidence>
<organism evidence="2 3">
    <name type="scientific">Ferrovum myxofaciens</name>
    <dbReference type="NCBI Taxonomy" id="416213"/>
    <lineage>
        <taxon>Bacteria</taxon>
        <taxon>Pseudomonadati</taxon>
        <taxon>Pseudomonadota</taxon>
        <taxon>Betaproteobacteria</taxon>
        <taxon>Ferrovales</taxon>
        <taxon>Ferrovaceae</taxon>
        <taxon>Ferrovum</taxon>
    </lineage>
</organism>
<comment type="caution">
    <text evidence="2">The sequence shown here is derived from an EMBL/GenBank/DDBJ whole genome shotgun (WGS) entry which is preliminary data.</text>
</comment>
<feature type="signal peptide" evidence="1">
    <location>
        <begin position="1"/>
        <end position="27"/>
    </location>
</feature>
<sequence length="305" mass="31732">MKLQKKSLLASLAAAAVLVGMSSNASAGLDITNWQLNLNSLSGSPTNYSNVAGLVDSGISNLAFNGESYVTNAATSQPGIYNSTDVGVFNVLQYNNGNALKLGGGQLTAYFQGTDITNVNTGSYTFQTGTFSVYYNPTAVYGTTSANNYGATAGTMIASFKVDPTQNPNTSGGFINPDGTPTSNGTVTLTGQAPTTLNPSNIFLDSNGNSFNQNILLSFVTSNASLDTSANPNTPSSPSQYTIDQNLVTGLGVTAGTYNGQYGLNYFIQNGGQVKLQYAPEPMTVALFGAGLLAMGWSLRRRSNV</sequence>
<protein>
    <recommendedName>
        <fullName evidence="4">PEP-CTERM protein-sorting domain-containing protein</fullName>
    </recommendedName>
</protein>